<protein>
    <submittedName>
        <fullName evidence="3">Transmembrane protein 107</fullName>
    </submittedName>
</protein>
<keyword evidence="1" id="KW-0812">Transmembrane</keyword>
<reference evidence="3" key="1">
    <citation type="submission" date="2022-11" db="UniProtKB">
        <authorList>
            <consortium name="WormBaseParasite"/>
        </authorList>
    </citation>
    <scope>IDENTIFICATION</scope>
</reference>
<name>A0A914REW3_PAREQ</name>
<keyword evidence="2" id="KW-1185">Reference proteome</keyword>
<feature type="transmembrane region" description="Helical" evidence="1">
    <location>
        <begin position="31"/>
        <end position="51"/>
    </location>
</feature>
<evidence type="ECO:0000313" key="2">
    <source>
        <dbReference type="Proteomes" id="UP000887564"/>
    </source>
</evidence>
<keyword evidence="1" id="KW-0472">Membrane</keyword>
<accession>A0A914REW3</accession>
<dbReference type="AlphaFoldDB" id="A0A914REW3"/>
<evidence type="ECO:0000313" key="3">
    <source>
        <dbReference type="WBParaSite" id="PEQ_0000330301-mRNA-1"/>
    </source>
</evidence>
<dbReference type="Proteomes" id="UP000887564">
    <property type="component" value="Unplaced"/>
</dbReference>
<keyword evidence="1" id="KW-1133">Transmembrane helix</keyword>
<sequence>MLHLSAADILQLLFHVLSGIFVLFQTTFHPWLEKVSIFLAAFQFAIYTTIINFHEALISQNCLLMTYNLIFVIRLE</sequence>
<dbReference type="WBParaSite" id="PEQ_0000330301-mRNA-1">
    <property type="protein sequence ID" value="PEQ_0000330301-mRNA-1"/>
    <property type="gene ID" value="PEQ_0000330301"/>
</dbReference>
<organism evidence="2 3">
    <name type="scientific">Parascaris equorum</name>
    <name type="common">Equine roundworm</name>
    <dbReference type="NCBI Taxonomy" id="6256"/>
    <lineage>
        <taxon>Eukaryota</taxon>
        <taxon>Metazoa</taxon>
        <taxon>Ecdysozoa</taxon>
        <taxon>Nematoda</taxon>
        <taxon>Chromadorea</taxon>
        <taxon>Rhabditida</taxon>
        <taxon>Spirurina</taxon>
        <taxon>Ascaridomorpha</taxon>
        <taxon>Ascaridoidea</taxon>
        <taxon>Ascarididae</taxon>
        <taxon>Parascaris</taxon>
    </lineage>
</organism>
<evidence type="ECO:0000256" key="1">
    <source>
        <dbReference type="SAM" id="Phobius"/>
    </source>
</evidence>
<proteinExistence type="predicted"/>
<feature type="transmembrane region" description="Helical" evidence="1">
    <location>
        <begin position="6"/>
        <end position="24"/>
    </location>
</feature>